<comment type="caution">
    <text evidence="2">The sequence shown here is derived from an EMBL/GenBank/DDBJ whole genome shotgun (WGS) entry which is preliminary data.</text>
</comment>
<keyword evidence="3" id="KW-1185">Reference proteome</keyword>
<dbReference type="EMBL" id="KZ308863">
    <property type="protein sequence ID" value="KAG8234995.1"/>
    <property type="molecule type" value="Genomic_DNA"/>
</dbReference>
<dbReference type="OrthoDB" id="6614687at2759"/>
<sequence length="176" mass="20554">MSTKELEKFPRGYNDYRFESNNEIFIVRWKDNKCVAVATNFDTLEPHYLRTDTAPCPNSLMQKKVIEEVRKFPVLYDKSSEKYRNFEYKDKIWKIITSNLELEGNIYNNQMINAAIQIVNAVNFTIKLSMLHVLANPYFLQGKLRSVLAQQTLPLYTFHKDGVVSVDYVVSLKVSL</sequence>
<feature type="domain" description="MADF" evidence="1">
    <location>
        <begin position="66"/>
        <end position="102"/>
    </location>
</feature>
<organism evidence="2 3">
    <name type="scientific">Ladona fulva</name>
    <name type="common">Scarce chaser dragonfly</name>
    <name type="synonym">Libellula fulva</name>
    <dbReference type="NCBI Taxonomy" id="123851"/>
    <lineage>
        <taxon>Eukaryota</taxon>
        <taxon>Metazoa</taxon>
        <taxon>Ecdysozoa</taxon>
        <taxon>Arthropoda</taxon>
        <taxon>Hexapoda</taxon>
        <taxon>Insecta</taxon>
        <taxon>Pterygota</taxon>
        <taxon>Palaeoptera</taxon>
        <taxon>Odonata</taxon>
        <taxon>Epiprocta</taxon>
        <taxon>Anisoptera</taxon>
        <taxon>Libelluloidea</taxon>
        <taxon>Libellulidae</taxon>
        <taxon>Ladona</taxon>
    </lineage>
</organism>
<protein>
    <recommendedName>
        <fullName evidence="1">MADF domain-containing protein</fullName>
    </recommendedName>
</protein>
<evidence type="ECO:0000313" key="3">
    <source>
        <dbReference type="Proteomes" id="UP000792457"/>
    </source>
</evidence>
<name>A0A8K0P3Y3_LADFU</name>
<gene>
    <name evidence="2" type="ORF">J437_LFUL013875</name>
</gene>
<evidence type="ECO:0000313" key="2">
    <source>
        <dbReference type="EMBL" id="KAG8234995.1"/>
    </source>
</evidence>
<evidence type="ECO:0000259" key="1">
    <source>
        <dbReference type="Pfam" id="PF10545"/>
    </source>
</evidence>
<dbReference type="Proteomes" id="UP000792457">
    <property type="component" value="Unassembled WGS sequence"/>
</dbReference>
<accession>A0A8K0P3Y3</accession>
<dbReference type="AlphaFoldDB" id="A0A8K0P3Y3"/>
<dbReference type="InterPro" id="IPR006578">
    <property type="entry name" value="MADF-dom"/>
</dbReference>
<reference evidence="2" key="1">
    <citation type="submission" date="2013-04" db="EMBL/GenBank/DDBJ databases">
        <authorList>
            <person name="Qu J."/>
            <person name="Murali S.C."/>
            <person name="Bandaranaike D."/>
            <person name="Bellair M."/>
            <person name="Blankenburg K."/>
            <person name="Chao H."/>
            <person name="Dinh H."/>
            <person name="Doddapaneni H."/>
            <person name="Downs B."/>
            <person name="Dugan-Rocha S."/>
            <person name="Elkadiri S."/>
            <person name="Gnanaolivu R.D."/>
            <person name="Hernandez B."/>
            <person name="Javaid M."/>
            <person name="Jayaseelan J.C."/>
            <person name="Lee S."/>
            <person name="Li M."/>
            <person name="Ming W."/>
            <person name="Munidasa M."/>
            <person name="Muniz J."/>
            <person name="Nguyen L."/>
            <person name="Ongeri F."/>
            <person name="Osuji N."/>
            <person name="Pu L.-L."/>
            <person name="Puazo M."/>
            <person name="Qu C."/>
            <person name="Quiroz J."/>
            <person name="Raj R."/>
            <person name="Weissenberger G."/>
            <person name="Xin Y."/>
            <person name="Zou X."/>
            <person name="Han Y."/>
            <person name="Richards S."/>
            <person name="Worley K."/>
            <person name="Muzny D."/>
            <person name="Gibbs R."/>
        </authorList>
    </citation>
    <scope>NUCLEOTIDE SEQUENCE</scope>
    <source>
        <strain evidence="2">Sampled in the wild</strain>
    </source>
</reference>
<proteinExistence type="predicted"/>
<dbReference type="Pfam" id="PF10545">
    <property type="entry name" value="MADF_DNA_bdg"/>
    <property type="match status" value="1"/>
</dbReference>
<reference evidence="2" key="2">
    <citation type="submission" date="2017-10" db="EMBL/GenBank/DDBJ databases">
        <title>Ladona fulva Genome sequencing and assembly.</title>
        <authorList>
            <person name="Murali S."/>
            <person name="Richards S."/>
            <person name="Bandaranaike D."/>
            <person name="Bellair M."/>
            <person name="Blankenburg K."/>
            <person name="Chao H."/>
            <person name="Dinh H."/>
            <person name="Doddapaneni H."/>
            <person name="Dugan-Rocha S."/>
            <person name="Elkadiri S."/>
            <person name="Gnanaolivu R."/>
            <person name="Hernandez B."/>
            <person name="Skinner E."/>
            <person name="Javaid M."/>
            <person name="Lee S."/>
            <person name="Li M."/>
            <person name="Ming W."/>
            <person name="Munidasa M."/>
            <person name="Muniz J."/>
            <person name="Nguyen L."/>
            <person name="Hughes D."/>
            <person name="Osuji N."/>
            <person name="Pu L.-L."/>
            <person name="Puazo M."/>
            <person name="Qu C."/>
            <person name="Quiroz J."/>
            <person name="Raj R."/>
            <person name="Weissenberger G."/>
            <person name="Xin Y."/>
            <person name="Zou X."/>
            <person name="Han Y."/>
            <person name="Worley K."/>
            <person name="Muzny D."/>
            <person name="Gibbs R."/>
        </authorList>
    </citation>
    <scope>NUCLEOTIDE SEQUENCE</scope>
    <source>
        <strain evidence="2">Sampled in the wild</strain>
    </source>
</reference>